<keyword evidence="5 12" id="KW-0812">Transmembrane</keyword>
<sequence>MSKMDSVLMLPLNIIIPSSLRPTVDRPFGAHLWPTFNNAFEWVTGYKANDFRYIPGKTAMSGLKPTLMALAAYYAVILIGREIMKTREAFKLKKLFIAHNLILSTMSAILLALFIEQLLPTIYTHGLRYAFLDRRGGWTDNLVPLYYVTYMTKYIELADTLFLVLKKKPLTFLHTYHHGATAFLVWTQMLGQTPVSWVVITLNLGVHVVMYWYYTQCGRGIRVWWKKYITVFQIAQFVLDLGFVYYASYLFCTNGYPGYDQKGIKECLAVLAGVVILSSYLFLFIAFYFSTYKAYNTHRYRVRHGKLNINITNANGEPVPLSPMTPNTTAAVMSALTNGNGSTTTGIDNLAGSGIRDRRSSLRSIASNHYGEFEHSWHHHMDFPTA</sequence>
<dbReference type="PANTHER" id="PTHR11157">
    <property type="entry name" value="FATTY ACID ACYL TRANSFERASE-RELATED"/>
    <property type="match status" value="1"/>
</dbReference>
<comment type="similarity">
    <text evidence="2 12">Belongs to the ELO family.</text>
</comment>
<gene>
    <name evidence="13" type="ORF">AAP_01280</name>
</gene>
<dbReference type="EMBL" id="AZGZ01000004">
    <property type="protein sequence ID" value="KZZ95604.1"/>
    <property type="molecule type" value="Genomic_DNA"/>
</dbReference>
<evidence type="ECO:0000256" key="11">
    <source>
        <dbReference type="ARBA" id="ARBA00047375"/>
    </source>
</evidence>
<keyword evidence="6 12" id="KW-0276">Fatty acid metabolism</keyword>
<dbReference type="GO" id="GO:0019367">
    <property type="term" value="P:fatty acid elongation, saturated fatty acid"/>
    <property type="evidence" value="ECO:0007669"/>
    <property type="project" value="TreeGrafter"/>
</dbReference>
<dbReference type="Proteomes" id="UP000242877">
    <property type="component" value="Unassembled WGS sequence"/>
</dbReference>
<comment type="caution">
    <text evidence="13">The sequence shown here is derived from an EMBL/GenBank/DDBJ whole genome shotgun (WGS) entry which is preliminary data.</text>
</comment>
<evidence type="ECO:0000256" key="6">
    <source>
        <dbReference type="ARBA" id="ARBA00022832"/>
    </source>
</evidence>
<dbReference type="GO" id="GO:0005789">
    <property type="term" value="C:endoplasmic reticulum membrane"/>
    <property type="evidence" value="ECO:0007669"/>
    <property type="project" value="TreeGrafter"/>
</dbReference>
<feature type="transmembrane region" description="Helical" evidence="12">
    <location>
        <begin position="66"/>
        <end position="84"/>
    </location>
</feature>
<feature type="transmembrane region" description="Helical" evidence="12">
    <location>
        <begin position="195"/>
        <end position="215"/>
    </location>
</feature>
<keyword evidence="7 12" id="KW-1133">Transmembrane helix</keyword>
<dbReference type="InterPro" id="IPR030457">
    <property type="entry name" value="ELO_CS"/>
</dbReference>
<evidence type="ECO:0000256" key="12">
    <source>
        <dbReference type="RuleBase" id="RU361115"/>
    </source>
</evidence>
<keyword evidence="8 12" id="KW-0443">Lipid metabolism</keyword>
<dbReference type="GO" id="GO:0009922">
    <property type="term" value="F:fatty acid elongase activity"/>
    <property type="evidence" value="ECO:0007669"/>
    <property type="project" value="UniProtKB-EC"/>
</dbReference>
<comment type="catalytic activity">
    <reaction evidence="12">
        <text>an acyl-CoA + malonyl-CoA + H(+) = a 3-oxoacyl-CoA + CO2 + CoA</text>
        <dbReference type="Rhea" id="RHEA:50252"/>
        <dbReference type="ChEBI" id="CHEBI:15378"/>
        <dbReference type="ChEBI" id="CHEBI:16526"/>
        <dbReference type="ChEBI" id="CHEBI:57287"/>
        <dbReference type="ChEBI" id="CHEBI:57384"/>
        <dbReference type="ChEBI" id="CHEBI:58342"/>
        <dbReference type="ChEBI" id="CHEBI:90726"/>
    </reaction>
    <physiologicalReaction direction="left-to-right" evidence="12">
        <dbReference type="Rhea" id="RHEA:50253"/>
    </physiologicalReaction>
</comment>
<dbReference type="GO" id="GO:0034626">
    <property type="term" value="P:fatty acid elongation, polyunsaturated fatty acid"/>
    <property type="evidence" value="ECO:0007669"/>
    <property type="project" value="TreeGrafter"/>
</dbReference>
<proteinExistence type="inferred from homology"/>
<protein>
    <recommendedName>
        <fullName evidence="12">Elongation of fatty acids protein</fullName>
        <ecNumber evidence="12">2.3.1.-</ecNumber>
    </recommendedName>
</protein>
<comment type="catalytic activity">
    <reaction evidence="11">
        <text>a very-long-chain acyl-CoA + malonyl-CoA + H(+) = a very-long-chain 3-oxoacyl-CoA + CO2 + CoA</text>
        <dbReference type="Rhea" id="RHEA:32727"/>
        <dbReference type="ChEBI" id="CHEBI:15378"/>
        <dbReference type="ChEBI" id="CHEBI:16526"/>
        <dbReference type="ChEBI" id="CHEBI:57287"/>
        <dbReference type="ChEBI" id="CHEBI:57384"/>
        <dbReference type="ChEBI" id="CHEBI:90725"/>
        <dbReference type="ChEBI" id="CHEBI:90736"/>
        <dbReference type="EC" id="2.3.1.199"/>
    </reaction>
</comment>
<name>A0A168BQH6_9EURO</name>
<keyword evidence="10 12" id="KW-0275">Fatty acid biosynthesis</keyword>
<dbReference type="Pfam" id="PF01151">
    <property type="entry name" value="ELO"/>
    <property type="match status" value="1"/>
</dbReference>
<evidence type="ECO:0000256" key="8">
    <source>
        <dbReference type="ARBA" id="ARBA00023098"/>
    </source>
</evidence>
<dbReference type="InterPro" id="IPR002076">
    <property type="entry name" value="ELO_fam"/>
</dbReference>
<feature type="transmembrane region" description="Helical" evidence="12">
    <location>
        <begin position="268"/>
        <end position="289"/>
    </location>
</feature>
<dbReference type="OrthoDB" id="434092at2759"/>
<reference evidence="13 14" key="1">
    <citation type="journal article" date="2016" name="Genome Biol. Evol.">
        <title>Divergent and convergent evolution of fungal pathogenicity.</title>
        <authorList>
            <person name="Shang Y."/>
            <person name="Xiao G."/>
            <person name="Zheng P."/>
            <person name="Cen K."/>
            <person name="Zhan S."/>
            <person name="Wang C."/>
        </authorList>
    </citation>
    <scope>NUCLEOTIDE SEQUENCE [LARGE SCALE GENOMIC DNA]</scope>
    <source>
        <strain evidence="13 14">ARSEF 7405</strain>
    </source>
</reference>
<evidence type="ECO:0000256" key="10">
    <source>
        <dbReference type="ARBA" id="ARBA00023160"/>
    </source>
</evidence>
<accession>A0A168BQH6</accession>
<evidence type="ECO:0000256" key="9">
    <source>
        <dbReference type="ARBA" id="ARBA00023136"/>
    </source>
</evidence>
<dbReference type="PROSITE" id="PS01188">
    <property type="entry name" value="ELO"/>
    <property type="match status" value="1"/>
</dbReference>
<evidence type="ECO:0000256" key="3">
    <source>
        <dbReference type="ARBA" id="ARBA00022516"/>
    </source>
</evidence>
<evidence type="ECO:0000313" key="13">
    <source>
        <dbReference type="EMBL" id="KZZ95604.1"/>
    </source>
</evidence>
<keyword evidence="14" id="KW-1185">Reference proteome</keyword>
<dbReference type="VEuPathDB" id="FungiDB:AAP_01280"/>
<comment type="subcellular location">
    <subcellularLocation>
        <location evidence="1">Membrane</location>
        <topology evidence="1">Multi-pass membrane protein</topology>
    </subcellularLocation>
</comment>
<evidence type="ECO:0000256" key="7">
    <source>
        <dbReference type="ARBA" id="ARBA00022989"/>
    </source>
</evidence>
<dbReference type="GO" id="GO:0030148">
    <property type="term" value="P:sphingolipid biosynthetic process"/>
    <property type="evidence" value="ECO:0007669"/>
    <property type="project" value="TreeGrafter"/>
</dbReference>
<dbReference type="GO" id="GO:0042761">
    <property type="term" value="P:very long-chain fatty acid biosynthetic process"/>
    <property type="evidence" value="ECO:0007669"/>
    <property type="project" value="TreeGrafter"/>
</dbReference>
<dbReference type="EC" id="2.3.1.-" evidence="12"/>
<feature type="transmembrane region" description="Helical" evidence="12">
    <location>
        <begin position="227"/>
        <end position="248"/>
    </location>
</feature>
<dbReference type="PANTHER" id="PTHR11157:SF134">
    <property type="entry name" value="ELONGATION OF FATTY ACIDS PROTEIN 1-RELATED"/>
    <property type="match status" value="1"/>
</dbReference>
<organism evidence="13 14">
    <name type="scientific">Ascosphaera apis ARSEF 7405</name>
    <dbReference type="NCBI Taxonomy" id="392613"/>
    <lineage>
        <taxon>Eukaryota</taxon>
        <taxon>Fungi</taxon>
        <taxon>Dikarya</taxon>
        <taxon>Ascomycota</taxon>
        <taxon>Pezizomycotina</taxon>
        <taxon>Eurotiomycetes</taxon>
        <taxon>Eurotiomycetidae</taxon>
        <taxon>Onygenales</taxon>
        <taxon>Ascosphaeraceae</taxon>
        <taxon>Ascosphaera</taxon>
    </lineage>
</organism>
<evidence type="ECO:0000256" key="2">
    <source>
        <dbReference type="ARBA" id="ARBA00007263"/>
    </source>
</evidence>
<evidence type="ECO:0000256" key="1">
    <source>
        <dbReference type="ARBA" id="ARBA00004141"/>
    </source>
</evidence>
<keyword evidence="4 12" id="KW-0808">Transferase</keyword>
<evidence type="ECO:0000256" key="4">
    <source>
        <dbReference type="ARBA" id="ARBA00022679"/>
    </source>
</evidence>
<dbReference type="AlphaFoldDB" id="A0A168BQH6"/>
<dbReference type="GO" id="GO:0034625">
    <property type="term" value="P:fatty acid elongation, monounsaturated fatty acid"/>
    <property type="evidence" value="ECO:0007669"/>
    <property type="project" value="TreeGrafter"/>
</dbReference>
<evidence type="ECO:0000256" key="5">
    <source>
        <dbReference type="ARBA" id="ARBA00022692"/>
    </source>
</evidence>
<feature type="transmembrane region" description="Helical" evidence="12">
    <location>
        <begin position="96"/>
        <end position="115"/>
    </location>
</feature>
<keyword evidence="9 12" id="KW-0472">Membrane</keyword>
<keyword evidence="3 12" id="KW-0444">Lipid biosynthesis</keyword>
<evidence type="ECO:0000313" key="14">
    <source>
        <dbReference type="Proteomes" id="UP000242877"/>
    </source>
</evidence>